<evidence type="ECO:0000256" key="6">
    <source>
        <dbReference type="ARBA" id="ARBA00023163"/>
    </source>
</evidence>
<evidence type="ECO:0000313" key="10">
    <source>
        <dbReference type="Proteomes" id="UP000246104"/>
    </source>
</evidence>
<evidence type="ECO:0000256" key="1">
    <source>
        <dbReference type="ARBA" id="ARBA00022491"/>
    </source>
</evidence>
<dbReference type="InterPro" id="IPR005144">
    <property type="entry name" value="ATP-cone_dom"/>
</dbReference>
<organism evidence="9 10">
    <name type="scientific">Candidatus Cerribacteria bacterium 'Amazon FNV 2010 28 9'</name>
    <dbReference type="NCBI Taxonomy" id="2081795"/>
    <lineage>
        <taxon>Bacteria</taxon>
        <taxon>Candidatus Cerribacteria</taxon>
    </lineage>
</organism>
<evidence type="ECO:0000256" key="5">
    <source>
        <dbReference type="ARBA" id="ARBA00023125"/>
    </source>
</evidence>
<name>A0A317JQD9_9BACT</name>
<evidence type="ECO:0000259" key="8">
    <source>
        <dbReference type="PROSITE" id="PS51161"/>
    </source>
</evidence>
<protein>
    <recommendedName>
        <fullName evidence="7">Transcriptional repressor NrdR</fullName>
    </recommendedName>
</protein>
<dbReference type="GO" id="GO:0008270">
    <property type="term" value="F:zinc ion binding"/>
    <property type="evidence" value="ECO:0007669"/>
    <property type="project" value="UniProtKB-UniRule"/>
</dbReference>
<keyword evidence="7" id="KW-0863">Zinc-finger</keyword>
<keyword evidence="1 7" id="KW-0678">Repressor</keyword>
<evidence type="ECO:0000256" key="7">
    <source>
        <dbReference type="HAMAP-Rule" id="MF_00440"/>
    </source>
</evidence>
<dbReference type="GO" id="GO:0045892">
    <property type="term" value="P:negative regulation of DNA-templated transcription"/>
    <property type="evidence" value="ECO:0007669"/>
    <property type="project" value="UniProtKB-UniRule"/>
</dbReference>
<keyword evidence="3 7" id="KW-0067">ATP-binding</keyword>
<keyword evidence="4 7" id="KW-0805">Transcription regulation</keyword>
<sequence length="158" mass="18673">MKCPYCHHTSSSVLESRLGEDRTSIRRRRQCERCHKRFTTYERTEGIDLTVIKKDGRKECFSREKLKRGILKATWKRPVSLSDIEGLIDEVEEKLRQRGTTQMKSWEIGKLVVNRLRKLDPLSYLLYASVYRDFRTLEDFEKELAELKTNGEEKSLDG</sequence>
<dbReference type="GO" id="GO:0003677">
    <property type="term" value="F:DNA binding"/>
    <property type="evidence" value="ECO:0007669"/>
    <property type="project" value="UniProtKB-KW"/>
</dbReference>
<dbReference type="EMBL" id="PSRQ01000023">
    <property type="protein sequence ID" value="PWU23768.1"/>
    <property type="molecule type" value="Genomic_DNA"/>
</dbReference>
<evidence type="ECO:0000256" key="4">
    <source>
        <dbReference type="ARBA" id="ARBA00023015"/>
    </source>
</evidence>
<evidence type="ECO:0000256" key="2">
    <source>
        <dbReference type="ARBA" id="ARBA00022741"/>
    </source>
</evidence>
<dbReference type="HAMAP" id="MF_00440">
    <property type="entry name" value="NrdR"/>
    <property type="match status" value="1"/>
</dbReference>
<dbReference type="Proteomes" id="UP000246104">
    <property type="component" value="Unassembled WGS sequence"/>
</dbReference>
<comment type="similarity">
    <text evidence="7">Belongs to the NrdR family.</text>
</comment>
<gene>
    <name evidence="7" type="primary">nrdR</name>
    <name evidence="9" type="ORF">C5B42_01935</name>
</gene>
<feature type="domain" description="ATP-cone" evidence="8">
    <location>
        <begin position="49"/>
        <end position="139"/>
    </location>
</feature>
<dbReference type="PROSITE" id="PS51161">
    <property type="entry name" value="ATP_CONE"/>
    <property type="match status" value="1"/>
</dbReference>
<dbReference type="AlphaFoldDB" id="A0A317JQD9"/>
<keyword evidence="7" id="KW-0862">Zinc</keyword>
<proteinExistence type="inferred from homology"/>
<dbReference type="InterPro" id="IPR055173">
    <property type="entry name" value="NrdR-like_N"/>
</dbReference>
<feature type="zinc finger region" evidence="7">
    <location>
        <begin position="3"/>
        <end position="34"/>
    </location>
</feature>
<dbReference type="InterPro" id="IPR003796">
    <property type="entry name" value="RNR_NrdR-like"/>
</dbReference>
<evidence type="ECO:0000313" key="9">
    <source>
        <dbReference type="EMBL" id="PWU23768.1"/>
    </source>
</evidence>
<keyword evidence="2 7" id="KW-0547">Nucleotide-binding</keyword>
<dbReference type="GO" id="GO:0005524">
    <property type="term" value="F:ATP binding"/>
    <property type="evidence" value="ECO:0007669"/>
    <property type="project" value="UniProtKB-UniRule"/>
</dbReference>
<keyword evidence="5 7" id="KW-0238">DNA-binding</keyword>
<evidence type="ECO:0000256" key="3">
    <source>
        <dbReference type="ARBA" id="ARBA00022840"/>
    </source>
</evidence>
<reference evidence="9 10" key="1">
    <citation type="submission" date="2018-02" db="EMBL/GenBank/DDBJ databases">
        <title>Genomic Reconstructions from Amazon Rainforest and Pasture Soil Reveal Novel Insights into the Physiology of Candidate Phyla in Tropical Sites.</title>
        <authorList>
            <person name="Kroeger M.E."/>
            <person name="Delmont T."/>
            <person name="Eren A.M."/>
            <person name="Guo J."/>
            <person name="Meyer K.M."/>
            <person name="Khan K."/>
            <person name="Rodrigues J.L.M."/>
            <person name="Bohannan B.J.M."/>
            <person name="Tringe S."/>
            <person name="Borges C.D."/>
            <person name="Tiedje J."/>
            <person name="Tsai S.M."/>
            <person name="Nusslein K."/>
        </authorList>
    </citation>
    <scope>NUCLEOTIDE SEQUENCE [LARGE SCALE GENOMIC DNA]</scope>
    <source>
        <strain evidence="9">Amazon FNV 2010 28 9</strain>
    </source>
</reference>
<dbReference type="NCBIfam" id="TIGR00244">
    <property type="entry name" value="transcriptional regulator NrdR"/>
    <property type="match status" value="1"/>
</dbReference>
<comment type="cofactor">
    <cofactor evidence="7">
        <name>Zn(2+)</name>
        <dbReference type="ChEBI" id="CHEBI:29105"/>
    </cofactor>
    <text evidence="7">Binds 1 zinc ion.</text>
</comment>
<keyword evidence="7" id="KW-0479">Metal-binding</keyword>
<keyword evidence="6 7" id="KW-0804">Transcription</keyword>
<comment type="function">
    <text evidence="7">Negatively regulates transcription of bacterial ribonucleotide reductase nrd genes and operons by binding to NrdR-boxes.</text>
</comment>
<comment type="caution">
    <text evidence="9">The sequence shown here is derived from an EMBL/GenBank/DDBJ whole genome shotgun (WGS) entry which is preliminary data.</text>
</comment>
<dbReference type="Pfam" id="PF22811">
    <property type="entry name" value="Zn_ribbon_NrdR"/>
    <property type="match status" value="1"/>
</dbReference>
<dbReference type="PANTHER" id="PTHR30455">
    <property type="entry name" value="TRANSCRIPTIONAL REPRESSOR NRDR"/>
    <property type="match status" value="1"/>
</dbReference>
<dbReference type="Pfam" id="PF03477">
    <property type="entry name" value="ATP-cone"/>
    <property type="match status" value="1"/>
</dbReference>
<dbReference type="PANTHER" id="PTHR30455:SF2">
    <property type="entry name" value="TRANSCRIPTIONAL REPRESSOR NRDR"/>
    <property type="match status" value="1"/>
</dbReference>
<accession>A0A317JQD9</accession>